<name>A0A6G1GDN9_9PEZI</name>
<dbReference type="PANTHER" id="PTHR36922:SF1">
    <property type="entry name" value="DUF1993 DOMAIN-CONTAINING PROTEIN"/>
    <property type="match status" value="1"/>
</dbReference>
<reference evidence="1 3" key="1">
    <citation type="submission" date="2020-01" db="EMBL/GenBank/DDBJ databases">
        <authorList>
            <consortium name="DOE Joint Genome Institute"/>
            <person name="Haridas S."/>
            <person name="Albert R."/>
            <person name="Binder M."/>
            <person name="Bloem J."/>
            <person name="Labutti K."/>
            <person name="Salamov A."/>
            <person name="Andreopoulos B."/>
            <person name="Baker S.E."/>
            <person name="Barry K."/>
            <person name="Bills G."/>
            <person name="Bluhm B.H."/>
            <person name="Cannon C."/>
            <person name="Castanera R."/>
            <person name="Culley D.E."/>
            <person name="Daum C."/>
            <person name="Ezra D."/>
            <person name="Gonzalez J.B."/>
            <person name="Henrissat B."/>
            <person name="Kuo A."/>
            <person name="Liang C."/>
            <person name="Lipzen A."/>
            <person name="Lutzoni F."/>
            <person name="Magnuson J."/>
            <person name="Mondo S."/>
            <person name="Nolan M."/>
            <person name="Ohm R."/>
            <person name="Pangilinan J."/>
            <person name="Park H.-J."/>
            <person name="Ramirez L."/>
            <person name="Alfaro M."/>
            <person name="Sun H."/>
            <person name="Tritt A."/>
            <person name="Yoshinaga Y."/>
            <person name="Zwiers L.-H."/>
            <person name="Turgeon B.G."/>
            <person name="Goodwin S.B."/>
            <person name="Spatafora J.W."/>
            <person name="Crous P.W."/>
            <person name="Grigoriev I.V."/>
        </authorList>
    </citation>
    <scope>NUCLEOTIDE SEQUENCE</scope>
    <source>
        <strain evidence="1 3">CBS 781.70</strain>
    </source>
</reference>
<reference evidence="3" key="2">
    <citation type="submission" date="2020-04" db="EMBL/GenBank/DDBJ databases">
        <authorList>
            <consortium name="NCBI Genome Project"/>
        </authorList>
    </citation>
    <scope>NUCLEOTIDE SEQUENCE</scope>
    <source>
        <strain evidence="3">CBS 781.70</strain>
    </source>
</reference>
<protein>
    <submittedName>
        <fullName evidence="1 3">Uncharacterized protein</fullName>
    </submittedName>
</protein>
<reference evidence="3" key="3">
    <citation type="submission" date="2025-04" db="UniProtKB">
        <authorList>
            <consortium name="RefSeq"/>
        </authorList>
    </citation>
    <scope>IDENTIFICATION</scope>
    <source>
        <strain evidence="3">CBS 781.70</strain>
    </source>
</reference>
<organism evidence="1">
    <name type="scientific">Eremomyces bilateralis CBS 781.70</name>
    <dbReference type="NCBI Taxonomy" id="1392243"/>
    <lineage>
        <taxon>Eukaryota</taxon>
        <taxon>Fungi</taxon>
        <taxon>Dikarya</taxon>
        <taxon>Ascomycota</taxon>
        <taxon>Pezizomycotina</taxon>
        <taxon>Dothideomycetes</taxon>
        <taxon>Dothideomycetes incertae sedis</taxon>
        <taxon>Eremomycetales</taxon>
        <taxon>Eremomycetaceae</taxon>
        <taxon>Eremomyces</taxon>
    </lineage>
</organism>
<dbReference type="AlphaFoldDB" id="A0A6G1GDN9"/>
<dbReference type="Gene3D" id="1.20.120.450">
    <property type="entry name" value="dinb family like domain"/>
    <property type="match status" value="1"/>
</dbReference>
<proteinExistence type="predicted"/>
<keyword evidence="2" id="KW-1185">Reference proteome</keyword>
<evidence type="ECO:0000313" key="3">
    <source>
        <dbReference type="RefSeq" id="XP_033537838.1"/>
    </source>
</evidence>
<dbReference type="PANTHER" id="PTHR36922">
    <property type="entry name" value="BLL2446 PROTEIN"/>
    <property type="match status" value="1"/>
</dbReference>
<evidence type="ECO:0000313" key="2">
    <source>
        <dbReference type="Proteomes" id="UP000504638"/>
    </source>
</evidence>
<gene>
    <name evidence="1 3" type="ORF">P152DRAFT_114266</name>
</gene>
<dbReference type="Pfam" id="PF09351">
    <property type="entry name" value="DUF1993"/>
    <property type="match status" value="1"/>
</dbReference>
<sequence>MPVSLYDISIPAFIRGLEVLDHVLKKGEAYAEEQSISPQTLLDAHFAKDMRNLIYQIQRASDTAKGTAHRVGNDVAPVSFPDEEKTFADLHERIVNTVKYLEEVKASAFEGVEEKIVEVPFTEYKLPGVAFILTYALPNFYFHVTTAYLILRDAGVPLRKIDFLLGSKAPSPAA</sequence>
<dbReference type="OrthoDB" id="3724345at2759"/>
<dbReference type="GeneID" id="54414223"/>
<evidence type="ECO:0000313" key="1">
    <source>
        <dbReference type="EMBL" id="KAF1816207.1"/>
    </source>
</evidence>
<dbReference type="EMBL" id="ML975150">
    <property type="protein sequence ID" value="KAF1816207.1"/>
    <property type="molecule type" value="Genomic_DNA"/>
</dbReference>
<dbReference type="Proteomes" id="UP000504638">
    <property type="component" value="Unplaced"/>
</dbReference>
<dbReference type="RefSeq" id="XP_033537838.1">
    <property type="nucleotide sequence ID" value="XM_033673653.1"/>
</dbReference>
<dbReference type="InterPro" id="IPR034660">
    <property type="entry name" value="DinB/YfiT-like"/>
</dbReference>
<accession>A0A6G1GDN9</accession>
<dbReference type="InterPro" id="IPR018531">
    <property type="entry name" value="DUF1993"/>
</dbReference>
<dbReference type="SUPFAM" id="SSF109854">
    <property type="entry name" value="DinB/YfiT-like putative metalloenzymes"/>
    <property type="match status" value="1"/>
</dbReference>